<dbReference type="KEGG" id="mic:Mic7113_6147"/>
<evidence type="ECO:0000256" key="1">
    <source>
        <dbReference type="SAM" id="MobiDB-lite"/>
    </source>
</evidence>
<proteinExistence type="predicted"/>
<protein>
    <submittedName>
        <fullName evidence="2">Uncharacterized protein</fullName>
    </submittedName>
</protein>
<organism evidence="2 3">
    <name type="scientific">Allocoleopsis franciscana PCC 7113</name>
    <dbReference type="NCBI Taxonomy" id="1173027"/>
    <lineage>
        <taxon>Bacteria</taxon>
        <taxon>Bacillati</taxon>
        <taxon>Cyanobacteriota</taxon>
        <taxon>Cyanophyceae</taxon>
        <taxon>Coleofasciculales</taxon>
        <taxon>Coleofasciculaceae</taxon>
        <taxon>Allocoleopsis</taxon>
        <taxon>Allocoleopsis franciscana</taxon>
    </lineage>
</organism>
<dbReference type="RefSeq" id="WP_015185868.1">
    <property type="nucleotide sequence ID" value="NC_019738.1"/>
</dbReference>
<accession>K9WPM9</accession>
<name>K9WPM9_9CYAN</name>
<reference evidence="2 3" key="1">
    <citation type="submission" date="2012-06" db="EMBL/GenBank/DDBJ databases">
        <title>Finished chromosome of genome of Microcoleus sp. PCC 7113.</title>
        <authorList>
            <consortium name="US DOE Joint Genome Institute"/>
            <person name="Gugger M."/>
            <person name="Coursin T."/>
            <person name="Rippka R."/>
            <person name="Tandeau De Marsac N."/>
            <person name="Huntemann M."/>
            <person name="Wei C.-L."/>
            <person name="Han J."/>
            <person name="Detter J.C."/>
            <person name="Han C."/>
            <person name="Tapia R."/>
            <person name="Chen A."/>
            <person name="Kyrpides N."/>
            <person name="Mavromatis K."/>
            <person name="Markowitz V."/>
            <person name="Szeto E."/>
            <person name="Ivanova N."/>
            <person name="Pagani I."/>
            <person name="Pati A."/>
            <person name="Goodwin L."/>
            <person name="Nordberg H.P."/>
            <person name="Cantor M.N."/>
            <person name="Hua S.X."/>
            <person name="Woyke T."/>
            <person name="Kerfeld C.A."/>
        </authorList>
    </citation>
    <scope>NUCLEOTIDE SEQUENCE [LARGE SCALE GENOMIC DNA]</scope>
    <source>
        <strain evidence="2 3">PCC 7113</strain>
    </source>
</reference>
<dbReference type="Proteomes" id="UP000010471">
    <property type="component" value="Chromosome"/>
</dbReference>
<feature type="region of interest" description="Disordered" evidence="1">
    <location>
        <begin position="45"/>
        <end position="75"/>
    </location>
</feature>
<evidence type="ECO:0000313" key="2">
    <source>
        <dbReference type="EMBL" id="AFZ21739.1"/>
    </source>
</evidence>
<dbReference type="HOGENOM" id="CLU_2667032_0_0_3"/>
<evidence type="ECO:0000313" key="3">
    <source>
        <dbReference type="Proteomes" id="UP000010471"/>
    </source>
</evidence>
<keyword evidence="3" id="KW-1185">Reference proteome</keyword>
<gene>
    <name evidence="2" type="ORF">Mic7113_6147</name>
</gene>
<sequence length="75" mass="7950">MHNKYLAVLSTIILTTGLSLPLTSTHSAPFRLTSMFKTVVGQEAVSSLSPQLEAETAPTDRGAPRDRQGGGTHLS</sequence>
<dbReference type="EMBL" id="CP003630">
    <property type="protein sequence ID" value="AFZ21739.1"/>
    <property type="molecule type" value="Genomic_DNA"/>
</dbReference>
<dbReference type="AlphaFoldDB" id="K9WPM9"/>